<evidence type="ECO:0000256" key="1">
    <source>
        <dbReference type="SAM" id="MobiDB-lite"/>
    </source>
</evidence>
<organism evidence="2 3">
    <name type="scientific">Physocladia obscura</name>
    <dbReference type="NCBI Taxonomy" id="109957"/>
    <lineage>
        <taxon>Eukaryota</taxon>
        <taxon>Fungi</taxon>
        <taxon>Fungi incertae sedis</taxon>
        <taxon>Chytridiomycota</taxon>
        <taxon>Chytridiomycota incertae sedis</taxon>
        <taxon>Chytridiomycetes</taxon>
        <taxon>Chytridiales</taxon>
        <taxon>Chytriomycetaceae</taxon>
        <taxon>Physocladia</taxon>
    </lineage>
</organism>
<proteinExistence type="predicted"/>
<evidence type="ECO:0000313" key="2">
    <source>
        <dbReference type="EMBL" id="KAJ3127027.1"/>
    </source>
</evidence>
<keyword evidence="3" id="KW-1185">Reference proteome</keyword>
<comment type="caution">
    <text evidence="2">The sequence shown here is derived from an EMBL/GenBank/DDBJ whole genome shotgun (WGS) entry which is preliminary data.</text>
</comment>
<gene>
    <name evidence="2" type="ORF">HK100_009970</name>
</gene>
<accession>A0AAD5T2X9</accession>
<evidence type="ECO:0000313" key="3">
    <source>
        <dbReference type="Proteomes" id="UP001211907"/>
    </source>
</evidence>
<name>A0AAD5T2X9_9FUNG</name>
<sequence length="173" mass="19063">MPIPVPMPRQIQYLQYPWVPQNTSSGLLAPVGVPLTHEIRTLSDPFTVYHSDHSPAASSPPLLDSGSGESGSFGFGSGSGRTVKIQMDRTSICPSPVVAWLLQTQPADIESILQNHMHDIKISQKQRQSRNLSVSASMDSLSRKYQEHEQRLVAHRHRALPRVCSSNTPDSSN</sequence>
<feature type="compositionally biased region" description="Low complexity" evidence="1">
    <location>
        <begin position="54"/>
        <end position="67"/>
    </location>
</feature>
<dbReference type="Proteomes" id="UP001211907">
    <property type="component" value="Unassembled WGS sequence"/>
</dbReference>
<dbReference type="EMBL" id="JADGJH010000531">
    <property type="protein sequence ID" value="KAJ3127027.1"/>
    <property type="molecule type" value="Genomic_DNA"/>
</dbReference>
<dbReference type="AlphaFoldDB" id="A0AAD5T2X9"/>
<protein>
    <submittedName>
        <fullName evidence="2">Uncharacterized protein</fullName>
    </submittedName>
</protein>
<feature type="region of interest" description="Disordered" evidence="1">
    <location>
        <begin position="52"/>
        <end position="75"/>
    </location>
</feature>
<reference evidence="2" key="1">
    <citation type="submission" date="2020-05" db="EMBL/GenBank/DDBJ databases">
        <title>Phylogenomic resolution of chytrid fungi.</title>
        <authorList>
            <person name="Stajich J.E."/>
            <person name="Amses K."/>
            <person name="Simmons R."/>
            <person name="Seto K."/>
            <person name="Myers J."/>
            <person name="Bonds A."/>
            <person name="Quandt C.A."/>
            <person name="Barry K."/>
            <person name="Liu P."/>
            <person name="Grigoriev I."/>
            <person name="Longcore J.E."/>
            <person name="James T.Y."/>
        </authorList>
    </citation>
    <scope>NUCLEOTIDE SEQUENCE</scope>
    <source>
        <strain evidence="2">JEL0513</strain>
    </source>
</reference>